<proteinExistence type="predicted"/>
<accession>A0A2T5VFD4</accession>
<dbReference type="InterPro" id="IPR009389">
    <property type="entry name" value="DUF1045"/>
</dbReference>
<dbReference type="Pfam" id="PF06299">
    <property type="entry name" value="DUF1045"/>
    <property type="match status" value="1"/>
</dbReference>
<dbReference type="NCBIfam" id="TIGR03223">
    <property type="entry name" value="Phn_opern_protn"/>
    <property type="match status" value="1"/>
</dbReference>
<evidence type="ECO:0000313" key="2">
    <source>
        <dbReference type="Proteomes" id="UP000244081"/>
    </source>
</evidence>
<keyword evidence="2" id="KW-1185">Reference proteome</keyword>
<protein>
    <submittedName>
        <fullName evidence="1">Putative phosphonate metabolism protein</fullName>
    </submittedName>
</protein>
<organism evidence="1 2">
    <name type="scientific">Breoghania corrubedonensis</name>
    <dbReference type="NCBI Taxonomy" id="665038"/>
    <lineage>
        <taxon>Bacteria</taxon>
        <taxon>Pseudomonadati</taxon>
        <taxon>Pseudomonadota</taxon>
        <taxon>Alphaproteobacteria</taxon>
        <taxon>Hyphomicrobiales</taxon>
        <taxon>Stappiaceae</taxon>
        <taxon>Breoghania</taxon>
    </lineage>
</organism>
<evidence type="ECO:0000313" key="1">
    <source>
        <dbReference type="EMBL" id="PTW62475.1"/>
    </source>
</evidence>
<comment type="caution">
    <text evidence="1">The sequence shown here is derived from an EMBL/GenBank/DDBJ whole genome shotgun (WGS) entry which is preliminary data.</text>
</comment>
<dbReference type="PIRSF" id="PIRSF033328">
    <property type="entry name" value="Phest_Mll4975"/>
    <property type="match status" value="1"/>
</dbReference>
<dbReference type="AlphaFoldDB" id="A0A2T5VFD4"/>
<gene>
    <name evidence="1" type="ORF">C8N35_101518</name>
</gene>
<dbReference type="Proteomes" id="UP000244081">
    <property type="component" value="Unassembled WGS sequence"/>
</dbReference>
<sequence>MSRMRTAIYFTPPPDHPLTLAASRWLGRNAYGDPVVDGPFLNGLAPEEWVELTAAPRRYGFHATLKAPFSLETRRSVASLDNALQSWCAETAPFELPSMEIRQIGSFFALVPAAPSKELQQFAGDVVRAFEPFRAPLTEAEFARRKAAKLTKAQVENVRKWGYPYVFDDFRFHMTLTGPVPKERSAEVVKLLVRQFAGFIGKPLAIDAVTLFVEPAAGANFTIFSRHALRDP</sequence>
<name>A0A2T5VFD4_9HYPH</name>
<dbReference type="EMBL" id="QAYG01000001">
    <property type="protein sequence ID" value="PTW62475.1"/>
    <property type="molecule type" value="Genomic_DNA"/>
</dbReference>
<dbReference type="Gene3D" id="3.90.1140.10">
    <property type="entry name" value="Cyclic phosphodiesterase"/>
    <property type="match status" value="1"/>
</dbReference>
<reference evidence="1 2" key="1">
    <citation type="submission" date="2018-04" db="EMBL/GenBank/DDBJ databases">
        <title>Genomic Encyclopedia of Archaeal and Bacterial Type Strains, Phase II (KMG-II): from individual species to whole genera.</title>
        <authorList>
            <person name="Goeker M."/>
        </authorList>
    </citation>
    <scope>NUCLEOTIDE SEQUENCE [LARGE SCALE GENOMIC DNA]</scope>
    <source>
        <strain evidence="1 2">DSM 23382</strain>
    </source>
</reference>